<proteinExistence type="predicted"/>
<evidence type="ECO:0000313" key="2">
    <source>
        <dbReference type="EMBL" id="HJG91877.1"/>
    </source>
</evidence>
<dbReference type="Gene3D" id="1.20.120.450">
    <property type="entry name" value="dinb family like domain"/>
    <property type="match status" value="1"/>
</dbReference>
<dbReference type="GO" id="GO:0016853">
    <property type="term" value="F:isomerase activity"/>
    <property type="evidence" value="ECO:0007669"/>
    <property type="project" value="UniProtKB-KW"/>
</dbReference>
<dbReference type="InterPro" id="IPR034660">
    <property type="entry name" value="DinB/YfiT-like"/>
</dbReference>
<reference evidence="2" key="1">
    <citation type="journal article" date="2021" name="PeerJ">
        <title>Extensive microbial diversity within the chicken gut microbiome revealed by metagenomics and culture.</title>
        <authorList>
            <person name="Gilroy R."/>
            <person name="Ravi A."/>
            <person name="Getino M."/>
            <person name="Pursley I."/>
            <person name="Horton D.L."/>
            <person name="Alikhan N.F."/>
            <person name="Baker D."/>
            <person name="Gharbi K."/>
            <person name="Hall N."/>
            <person name="Watson M."/>
            <person name="Adriaenssens E.M."/>
            <person name="Foster-Nyarko E."/>
            <person name="Jarju S."/>
            <person name="Secka A."/>
            <person name="Antonio M."/>
            <person name="Oren A."/>
            <person name="Chaudhuri R.R."/>
            <person name="La Ragione R."/>
            <person name="Hildebrand F."/>
            <person name="Pallen M.J."/>
        </authorList>
    </citation>
    <scope>NUCLEOTIDE SEQUENCE</scope>
    <source>
        <strain evidence="2">ChiGjej5B5-22894</strain>
    </source>
</reference>
<dbReference type="InterPro" id="IPR024344">
    <property type="entry name" value="MDMPI_metal-binding"/>
</dbReference>
<dbReference type="AlphaFoldDB" id="A0A921MXB2"/>
<comment type="caution">
    <text evidence="2">The sequence shown here is derived from an EMBL/GenBank/DDBJ whole genome shotgun (WGS) entry which is preliminary data.</text>
</comment>
<dbReference type="NCBIfam" id="TIGR03083">
    <property type="entry name" value="maleylpyruvate isomerase family mycothiol-dependent enzyme"/>
    <property type="match status" value="1"/>
</dbReference>
<protein>
    <submittedName>
        <fullName evidence="2">Maleylpyruvate isomerase family mycothiol-dependent enzyme</fullName>
    </submittedName>
</protein>
<reference evidence="2" key="2">
    <citation type="submission" date="2021-09" db="EMBL/GenBank/DDBJ databases">
        <authorList>
            <person name="Gilroy R."/>
        </authorList>
    </citation>
    <scope>NUCLEOTIDE SEQUENCE</scope>
    <source>
        <strain evidence="2">ChiGjej5B5-22894</strain>
    </source>
</reference>
<dbReference type="EMBL" id="DYUE01000213">
    <property type="protein sequence ID" value="HJG91877.1"/>
    <property type="molecule type" value="Genomic_DNA"/>
</dbReference>
<name>A0A921MXB2_9MICO</name>
<dbReference type="Pfam" id="PF11716">
    <property type="entry name" value="MDMPI_N"/>
    <property type="match status" value="1"/>
</dbReference>
<accession>A0A921MXB2</accession>
<evidence type="ECO:0000259" key="1">
    <source>
        <dbReference type="Pfam" id="PF11716"/>
    </source>
</evidence>
<keyword evidence="2" id="KW-0413">Isomerase</keyword>
<organism evidence="2 3">
    <name type="scientific">Brachybacterium massiliense</name>
    <dbReference type="NCBI Taxonomy" id="1755098"/>
    <lineage>
        <taxon>Bacteria</taxon>
        <taxon>Bacillati</taxon>
        <taxon>Actinomycetota</taxon>
        <taxon>Actinomycetes</taxon>
        <taxon>Micrococcales</taxon>
        <taxon>Dermabacteraceae</taxon>
        <taxon>Brachybacterium</taxon>
    </lineage>
</organism>
<sequence>MTTSTPSTPGTELHTRWRGLAAPFTAEVEAVTAWDASSPCEGWSARDVLAHVIGTEREFLAKAGLLSGGGAEAEAEDPAARWAAHLAEVDALLADPETAARPHDGAFGPTTVGAVLVEFYGFDLVVHRWDLARSQGRDARLAAEEIAMIDANVDGWGEHAYAPGVFSRPLTVPDGADEQTRVLARTGRRG</sequence>
<dbReference type="GO" id="GO:0046872">
    <property type="term" value="F:metal ion binding"/>
    <property type="evidence" value="ECO:0007669"/>
    <property type="project" value="InterPro"/>
</dbReference>
<evidence type="ECO:0000313" key="3">
    <source>
        <dbReference type="Proteomes" id="UP000742460"/>
    </source>
</evidence>
<dbReference type="InterPro" id="IPR017517">
    <property type="entry name" value="Maleyloyr_isom"/>
</dbReference>
<gene>
    <name evidence="2" type="ORF">K8V81_09140</name>
</gene>
<feature type="domain" description="Mycothiol-dependent maleylpyruvate isomerase metal-binding" evidence="1">
    <location>
        <begin position="21"/>
        <end position="132"/>
    </location>
</feature>
<dbReference type="Proteomes" id="UP000742460">
    <property type="component" value="Unassembled WGS sequence"/>
</dbReference>
<dbReference type="SUPFAM" id="SSF109854">
    <property type="entry name" value="DinB/YfiT-like putative metalloenzymes"/>
    <property type="match status" value="1"/>
</dbReference>